<dbReference type="InterPro" id="IPR008928">
    <property type="entry name" value="6-hairpin_glycosidase_sf"/>
</dbReference>
<evidence type="ECO:0000313" key="5">
    <source>
        <dbReference type="Proteomes" id="UP001143480"/>
    </source>
</evidence>
<sequence length="782" mass="82381">MQDQGRQPYLHEHITCVAAPTTWLSGPSGALAADPDGLYVEDRRVLARFTVTVAGHVPVPIGARRIGAATAEFTAVVRELGDEGPDPTVTLTRHRTAVPDGGVETLTLTNHSHRTLSVAVDVRAATDFARMGAVKDGRTRDLPLSGLTTSSRAPDGMTVTLAADPPPTGPDLTWDVTLPPRRTWTARIDITRVDIARADIARADIARADIAGTDIAKTDIAKTDIARTDIARLDAAHVDIARTDAAPVDSAQTDTARADTARADTARTDIAQADIARTDIAQAHIAQTDIAQAHTAQTDIAQADTARMDIAQVDVARTSVARMSAARTGSAPVDGVSELRVRADDRRLDELVRAGVEDLDALRRADGPDVYYTAGSPWYLTLFGRDSLWAARLALPMGTAVAAGTLRALARRQGTRHDPDTDEEPGKILHEVRPPDASYHLPPVYYGTVDATALWVSTLADAWRWGLPPSEVEPLLSNVERALDWLAGHDGFIAYRASAKGLTNHGWKDSGDGVQHADGRIAEGPLALSEVQAYAYRAALDGAALLDVFGRGGGDRWRAWAADLAERFRKAFWCPGGYPAIALDGSGAQVDSVASNMGHLLGTGLLNAEESRAVAGHVAALASPFGVRTVAPGSGGYNPLSYHLGSVWPHDTAIALVGLARDGHRAEAAALVRALVAAGERFGFRLPELYGGDDAPTPYPAACRPQAWSAAAGPALLTALLGLDVDVPAGRVTISPLWPSPVGGYRIRGLRIGSGALDVSVTADGAATVHSAPAGLTVQKVQ</sequence>
<feature type="region of interest" description="Disordered" evidence="1">
    <location>
        <begin position="139"/>
        <end position="172"/>
    </location>
</feature>
<dbReference type="SUPFAM" id="SSF141571">
    <property type="entry name" value="Pentapeptide repeat-like"/>
    <property type="match status" value="1"/>
</dbReference>
<dbReference type="EMBL" id="BSFP01000106">
    <property type="protein sequence ID" value="GLL07679.1"/>
    <property type="molecule type" value="Genomic_DNA"/>
</dbReference>
<dbReference type="Proteomes" id="UP001143480">
    <property type="component" value="Unassembled WGS sequence"/>
</dbReference>
<comment type="caution">
    <text evidence="4">The sequence shown here is derived from an EMBL/GenBank/DDBJ whole genome shotgun (WGS) entry which is preliminary data.</text>
</comment>
<accession>A0A9W6NSI9</accession>
<dbReference type="Gene3D" id="1.50.10.10">
    <property type="match status" value="1"/>
</dbReference>
<dbReference type="InterPro" id="IPR054491">
    <property type="entry name" value="MGH1-like_GH"/>
</dbReference>
<dbReference type="Pfam" id="PF14742">
    <property type="entry name" value="GDE_N_bis"/>
    <property type="match status" value="1"/>
</dbReference>
<evidence type="ECO:0000313" key="4">
    <source>
        <dbReference type="EMBL" id="GLL07679.1"/>
    </source>
</evidence>
<reference evidence="4" key="1">
    <citation type="journal article" date="2014" name="Int. J. Syst. Evol. Microbiol.">
        <title>Complete genome sequence of Corynebacterium casei LMG S-19264T (=DSM 44701T), isolated from a smear-ripened cheese.</title>
        <authorList>
            <consortium name="US DOE Joint Genome Institute (JGI-PGF)"/>
            <person name="Walter F."/>
            <person name="Albersmeier A."/>
            <person name="Kalinowski J."/>
            <person name="Ruckert C."/>
        </authorList>
    </citation>
    <scope>NUCLEOTIDE SEQUENCE</scope>
    <source>
        <strain evidence="4">VKM Ac-1321</strain>
    </source>
</reference>
<evidence type="ECO:0008006" key="6">
    <source>
        <dbReference type="Google" id="ProtNLM"/>
    </source>
</evidence>
<keyword evidence="5" id="KW-1185">Reference proteome</keyword>
<name>A0A9W6NSI9_9ACTN</name>
<dbReference type="InterPro" id="IPR032856">
    <property type="entry name" value="GDE_N_bis"/>
</dbReference>
<dbReference type="GO" id="GO:0005975">
    <property type="term" value="P:carbohydrate metabolic process"/>
    <property type="evidence" value="ECO:0007669"/>
    <property type="project" value="InterPro"/>
</dbReference>
<dbReference type="Gene3D" id="2.160.20.80">
    <property type="entry name" value="E3 ubiquitin-protein ligase SopA"/>
    <property type="match status" value="1"/>
</dbReference>
<protein>
    <recommendedName>
        <fullName evidence="6">Amylo-alpha-1,6-glucosidase</fullName>
    </recommendedName>
</protein>
<dbReference type="Pfam" id="PF22422">
    <property type="entry name" value="MGH1-like_GH"/>
    <property type="match status" value="1"/>
</dbReference>
<organism evidence="4 5">
    <name type="scientific">Dactylosporangium matsuzakiense</name>
    <dbReference type="NCBI Taxonomy" id="53360"/>
    <lineage>
        <taxon>Bacteria</taxon>
        <taxon>Bacillati</taxon>
        <taxon>Actinomycetota</taxon>
        <taxon>Actinomycetes</taxon>
        <taxon>Micromonosporales</taxon>
        <taxon>Micromonosporaceae</taxon>
        <taxon>Dactylosporangium</taxon>
    </lineage>
</organism>
<feature type="domain" description="Putative glycogen debranching enzyme N-terminal" evidence="2">
    <location>
        <begin position="19"/>
        <end position="188"/>
    </location>
</feature>
<evidence type="ECO:0000259" key="3">
    <source>
        <dbReference type="Pfam" id="PF22422"/>
    </source>
</evidence>
<dbReference type="SUPFAM" id="SSF48208">
    <property type="entry name" value="Six-hairpin glycosidases"/>
    <property type="match status" value="1"/>
</dbReference>
<reference evidence="4" key="2">
    <citation type="submission" date="2023-01" db="EMBL/GenBank/DDBJ databases">
        <authorList>
            <person name="Sun Q."/>
            <person name="Evtushenko L."/>
        </authorList>
    </citation>
    <scope>NUCLEOTIDE SEQUENCE</scope>
    <source>
        <strain evidence="4">VKM Ac-1321</strain>
    </source>
</reference>
<evidence type="ECO:0000259" key="2">
    <source>
        <dbReference type="Pfam" id="PF14742"/>
    </source>
</evidence>
<feature type="domain" description="Mannosylglycerate hydrolase MGH1-like glycoside hydrolase" evidence="3">
    <location>
        <begin position="455"/>
        <end position="680"/>
    </location>
</feature>
<dbReference type="AlphaFoldDB" id="A0A9W6NSI9"/>
<proteinExistence type="predicted"/>
<dbReference type="InterPro" id="IPR012341">
    <property type="entry name" value="6hp_glycosidase-like_sf"/>
</dbReference>
<evidence type="ECO:0000256" key="1">
    <source>
        <dbReference type="SAM" id="MobiDB-lite"/>
    </source>
</evidence>
<gene>
    <name evidence="4" type="ORF">GCM10017581_094340</name>
</gene>